<comment type="caution">
    <text evidence="4">The sequence shown here is derived from an EMBL/GenBank/DDBJ whole genome shotgun (WGS) entry which is preliminary data.</text>
</comment>
<name>U7QJB6_9CYAN</name>
<dbReference type="EMBL" id="AUZM01000015">
    <property type="protein sequence ID" value="ERT08054.1"/>
    <property type="molecule type" value="Genomic_DNA"/>
</dbReference>
<dbReference type="Gene3D" id="1.10.4080.10">
    <property type="entry name" value="ADP-ribosylation/Crystallin J1"/>
    <property type="match status" value="1"/>
</dbReference>
<protein>
    <submittedName>
        <fullName evidence="4">ADP-ribosylglycohydrolase family protein</fullName>
    </submittedName>
</protein>
<evidence type="ECO:0000256" key="3">
    <source>
        <dbReference type="PIRSR" id="PIRSR605502-1"/>
    </source>
</evidence>
<comment type="cofactor">
    <cofactor evidence="3">
        <name>Mg(2+)</name>
        <dbReference type="ChEBI" id="CHEBI:18420"/>
    </cofactor>
    <text evidence="3">Binds 2 magnesium ions per subunit.</text>
</comment>
<dbReference type="PATRIC" id="fig|1348334.3.peg.1945"/>
<feature type="binding site" evidence="3">
    <location>
        <position position="77"/>
    </location>
    <ligand>
        <name>Mg(2+)</name>
        <dbReference type="ChEBI" id="CHEBI:18420"/>
        <label>1</label>
    </ligand>
</feature>
<dbReference type="InterPro" id="IPR005502">
    <property type="entry name" value="Ribosyl_crysJ1"/>
</dbReference>
<dbReference type="GO" id="GO:0046872">
    <property type="term" value="F:metal ion binding"/>
    <property type="evidence" value="ECO:0007669"/>
    <property type="project" value="UniProtKB-KW"/>
</dbReference>
<proteinExistence type="inferred from homology"/>
<dbReference type="PANTHER" id="PTHR16222">
    <property type="entry name" value="ADP-RIBOSYLGLYCOHYDROLASE"/>
    <property type="match status" value="1"/>
</dbReference>
<comment type="similarity">
    <text evidence="1">Belongs to the ADP-ribosylglycohydrolase family.</text>
</comment>
<reference evidence="4 5" key="1">
    <citation type="journal article" date="2013" name="Front. Microbiol.">
        <title>Comparative genomic analyses of the cyanobacterium, Lyngbya aestuarii BL J, a powerful hydrogen producer.</title>
        <authorList>
            <person name="Kothari A."/>
            <person name="Vaughn M."/>
            <person name="Garcia-Pichel F."/>
        </authorList>
    </citation>
    <scope>NUCLEOTIDE SEQUENCE [LARGE SCALE GENOMIC DNA]</scope>
    <source>
        <strain evidence="4 5">BL J</strain>
    </source>
</reference>
<evidence type="ECO:0000256" key="1">
    <source>
        <dbReference type="ARBA" id="ARBA00010702"/>
    </source>
</evidence>
<dbReference type="SUPFAM" id="SSF101478">
    <property type="entry name" value="ADP-ribosylglycohydrolase"/>
    <property type="match status" value="1"/>
</dbReference>
<keyword evidence="2 4" id="KW-0378">Hydrolase</keyword>
<feature type="binding site" evidence="3">
    <location>
        <position position="79"/>
    </location>
    <ligand>
        <name>Mg(2+)</name>
        <dbReference type="ChEBI" id="CHEBI:18420"/>
        <label>1</label>
    </ligand>
</feature>
<keyword evidence="3" id="KW-0479">Metal-binding</keyword>
<dbReference type="AlphaFoldDB" id="U7QJB6"/>
<feature type="binding site" evidence="3">
    <location>
        <position position="333"/>
    </location>
    <ligand>
        <name>Mg(2+)</name>
        <dbReference type="ChEBI" id="CHEBI:18420"/>
        <label>1</label>
    </ligand>
</feature>
<sequence>MDQKTVQLPPLANRCAGVLLTAASGDSLGWMTEFLRTPDEVLHKFGLEHLSEFLPWKKQVGGRFQGYEDYIEAGEYSDDTQLTLCVAACIRADGGFDIERFCQSEFPLWLDYARGAGGTVKEAARKIQRQSASWNSNFFTRRTKKGTLDYRDGGANGAAMRIAPHVLANVGRWEQIEADIWRNSIISHGHPRAIIGALLYGYALFLLINQDQIPSGRELIEQLGNWVKALQIPKIEGLQSWLFLWNKHRTQPFNEVFENTQAEAVEQLRLIWVALRDNHSPKTLLEQLGCFTSESRCSGLGTVLAGIYLFARQPENTQDNLILAANFIGSDTDSIAAFVGSLGGAVWGIDAITESWRQQLQDAPFLQHLGEQLAAISQRKAPRINIHPGIANINLGDCLQRSQIVSQMRVAHRCLGVGTVESVEQKALKTRDKTVTLAEIEFDCGQRCKFAFRTDKKIPFLYTIK</sequence>
<evidence type="ECO:0000256" key="2">
    <source>
        <dbReference type="ARBA" id="ARBA00022801"/>
    </source>
</evidence>
<dbReference type="PANTHER" id="PTHR16222:SF24">
    <property type="entry name" value="ADP-RIBOSYLHYDROLASE ARH3"/>
    <property type="match status" value="1"/>
</dbReference>
<accession>U7QJB6</accession>
<evidence type="ECO:0000313" key="4">
    <source>
        <dbReference type="EMBL" id="ERT08054.1"/>
    </source>
</evidence>
<dbReference type="Pfam" id="PF03747">
    <property type="entry name" value="ADP_ribosyl_GH"/>
    <property type="match status" value="1"/>
</dbReference>
<dbReference type="GO" id="GO:0016787">
    <property type="term" value="F:hydrolase activity"/>
    <property type="evidence" value="ECO:0007669"/>
    <property type="project" value="UniProtKB-KW"/>
</dbReference>
<feature type="binding site" evidence="3">
    <location>
        <position position="331"/>
    </location>
    <ligand>
        <name>Mg(2+)</name>
        <dbReference type="ChEBI" id="CHEBI:18420"/>
        <label>1</label>
    </ligand>
</feature>
<gene>
    <name evidence="4" type="ORF">M595_1998</name>
</gene>
<dbReference type="RefSeq" id="WP_023065817.1">
    <property type="nucleotide sequence ID" value="NZ_AUZM01000015.1"/>
</dbReference>
<dbReference type="OrthoDB" id="883590at2"/>
<dbReference type="InterPro" id="IPR036705">
    <property type="entry name" value="Ribosyl_crysJ1_sf"/>
</dbReference>
<keyword evidence="3" id="KW-0460">Magnesium</keyword>
<dbReference type="Proteomes" id="UP000017127">
    <property type="component" value="Unassembled WGS sequence"/>
</dbReference>
<keyword evidence="5" id="KW-1185">Reference proteome</keyword>
<evidence type="ECO:0000313" key="5">
    <source>
        <dbReference type="Proteomes" id="UP000017127"/>
    </source>
</evidence>
<feature type="binding site" evidence="3">
    <location>
        <position position="78"/>
    </location>
    <ligand>
        <name>Mg(2+)</name>
        <dbReference type="ChEBI" id="CHEBI:18420"/>
        <label>1</label>
    </ligand>
</feature>
<dbReference type="InterPro" id="IPR050792">
    <property type="entry name" value="ADP-ribosylglycohydrolase"/>
</dbReference>
<organism evidence="4 5">
    <name type="scientific">Lyngbya aestuarii BL J</name>
    <dbReference type="NCBI Taxonomy" id="1348334"/>
    <lineage>
        <taxon>Bacteria</taxon>
        <taxon>Bacillati</taxon>
        <taxon>Cyanobacteriota</taxon>
        <taxon>Cyanophyceae</taxon>
        <taxon>Oscillatoriophycideae</taxon>
        <taxon>Oscillatoriales</taxon>
        <taxon>Microcoleaceae</taxon>
        <taxon>Lyngbya</taxon>
    </lineage>
</organism>
<feature type="binding site" evidence="3">
    <location>
        <position position="334"/>
    </location>
    <ligand>
        <name>Mg(2+)</name>
        <dbReference type="ChEBI" id="CHEBI:18420"/>
        <label>1</label>
    </ligand>
</feature>